<evidence type="ECO:0000313" key="6">
    <source>
        <dbReference type="Proteomes" id="UP001621534"/>
    </source>
</evidence>
<comment type="caution">
    <text evidence="3">The sequence shown here is derived from an EMBL/GenBank/DDBJ whole genome shotgun (WGS) entry which is preliminary data.</text>
</comment>
<reference evidence="4" key="4">
    <citation type="submission" date="2021-06" db="EMBL/GenBank/DDBJ databases">
        <title>Updating the genus Pseudomonas: Description of 43 new species and partition of the Pseudomonas putida group.</title>
        <authorList>
            <person name="Girard L."/>
            <person name="Lood C."/>
            <person name="Vandamme P."/>
            <person name="Rokni-Zadeh H."/>
            <person name="Van Noort V."/>
            <person name="Hofte M."/>
            <person name="Lavigne R."/>
            <person name="De Mot R."/>
        </authorList>
    </citation>
    <scope>NUCLEOTIDE SEQUENCE</scope>
    <source>
        <strain evidence="4">SWRI10</strain>
    </source>
</reference>
<protein>
    <submittedName>
        <fullName evidence="3">CSS-motif domain-containing protein</fullName>
    </submittedName>
</protein>
<name>A0A923JUA2_9PSED</name>
<dbReference type="Pfam" id="PF12792">
    <property type="entry name" value="CSS-motif"/>
    <property type="match status" value="1"/>
</dbReference>
<feature type="domain" description="Putative cyclic diguanylate phosphodiesterase CSS motif-containing" evidence="2">
    <location>
        <begin position="42"/>
        <end position="229"/>
    </location>
</feature>
<keyword evidence="1" id="KW-1133">Transmembrane helix</keyword>
<dbReference type="RefSeq" id="WP_186553438.1">
    <property type="nucleotide sequence ID" value="NZ_JABWRE020000001.1"/>
</dbReference>
<keyword evidence="6" id="KW-1185">Reference proteome</keyword>
<keyword evidence="1" id="KW-0472">Membrane</keyword>
<dbReference type="Proteomes" id="UP001621534">
    <property type="component" value="Unassembled WGS sequence"/>
</dbReference>
<dbReference type="AlphaFoldDB" id="A0A923JUA2"/>
<sequence>MSKLKYAARSLLQLLLIMGVGLVPVASGLTVMVYQLENNLDEHARVTASEAVVVIDRVLDNLLSAASDTLAYAGRPCDRVIGALKARTAKDSRISSLMLTRNNIGYCSTLPPPYPKLHHSDTQSPNVRLNLTSPSTPNGVVVEYWLAANNSGVVATAYGLALRNALYGFQGDLVMLLEFDDKYIWARGDSREPTRPSQSEFFQSARSVKHGYTLKAGYPTGHTAHEIHHSLLGTLPSLALVGVLTAAMAYWGIHRKRHKTRATPALNTRRGRASS</sequence>
<evidence type="ECO:0000259" key="2">
    <source>
        <dbReference type="Pfam" id="PF12792"/>
    </source>
</evidence>
<organism evidence="3">
    <name type="scientific">Pseudomonas urmiensis</name>
    <dbReference type="NCBI Taxonomy" id="2745493"/>
    <lineage>
        <taxon>Bacteria</taxon>
        <taxon>Pseudomonadati</taxon>
        <taxon>Pseudomonadota</taxon>
        <taxon>Gammaproteobacteria</taxon>
        <taxon>Pseudomonadales</taxon>
        <taxon>Pseudomonadaceae</taxon>
        <taxon>Pseudomonas</taxon>
    </lineage>
</organism>
<keyword evidence="1" id="KW-0812">Transmembrane</keyword>
<reference evidence="3" key="2">
    <citation type="journal article" date="2020" name="Microorganisms">
        <title>Reliable Identification of Environmental Pseudomonas Isolates Using the rpoD Gene.</title>
        <authorList>
            <consortium name="The Broad Institute Genome Sequencing Platform"/>
            <person name="Girard L."/>
            <person name="Lood C."/>
            <person name="Rokni-Zadeh H."/>
            <person name="van Noort V."/>
            <person name="Lavigne R."/>
            <person name="De Mot R."/>
        </authorList>
    </citation>
    <scope>NUCLEOTIDE SEQUENCE</scope>
    <source>
        <strain evidence="3">SWRI10</strain>
    </source>
</reference>
<dbReference type="EMBL" id="JAHWXS010000002">
    <property type="protein sequence ID" value="MFK5732459.1"/>
    <property type="molecule type" value="Genomic_DNA"/>
</dbReference>
<evidence type="ECO:0000313" key="4">
    <source>
        <dbReference type="EMBL" id="MBV4535893.1"/>
    </source>
</evidence>
<reference evidence="5 6" key="1">
    <citation type="journal article" date="2012" name="Plant Soil">
        <title>Screening of plant growth-promoting traits in arsenic-resistant bacteria isolated from the rhizosphere of soybean plants from Argentinean agricultural soil.</title>
        <authorList>
            <person name="Wevar Oller A.L."/>
            <person name="Talano M.A."/>
            <person name="Agostini E."/>
        </authorList>
    </citation>
    <scope>NUCLEOTIDE SEQUENCE [LARGE SCALE GENOMIC DNA]</scope>
    <source>
        <strain evidence="5 6">AW4</strain>
    </source>
</reference>
<evidence type="ECO:0000313" key="3">
    <source>
        <dbReference type="EMBL" id="MBC3439866.1"/>
    </source>
</evidence>
<evidence type="ECO:0000313" key="5">
    <source>
        <dbReference type="EMBL" id="MFK5732459.1"/>
    </source>
</evidence>
<dbReference type="EMBL" id="JABWRE020000001">
    <property type="protein sequence ID" value="MBV4535893.1"/>
    <property type="molecule type" value="Genomic_DNA"/>
</dbReference>
<dbReference type="Proteomes" id="UP000599879">
    <property type="component" value="Unassembled WGS sequence"/>
</dbReference>
<evidence type="ECO:0000256" key="1">
    <source>
        <dbReference type="SAM" id="Phobius"/>
    </source>
</evidence>
<accession>A0A923JUA2</accession>
<gene>
    <name evidence="4" type="ORF">HU737_007890</name>
    <name evidence="3" type="ORF">HU737_04165</name>
    <name evidence="5" type="ORF">KW869_02905</name>
</gene>
<dbReference type="EMBL" id="JABWRE010000002">
    <property type="protein sequence ID" value="MBC3439866.1"/>
    <property type="molecule type" value="Genomic_DNA"/>
</dbReference>
<proteinExistence type="predicted"/>
<reference evidence="5" key="5">
    <citation type="submission" date="2021-07" db="EMBL/GenBank/DDBJ databases">
        <authorList>
            <person name="Wevar Oller A.L."/>
            <person name="Talano M.A."/>
            <person name="Torres Tejerizo G.A."/>
            <person name="Agostini E."/>
        </authorList>
    </citation>
    <scope>NUCLEOTIDE SEQUENCE</scope>
    <source>
        <strain evidence="5">AW4</strain>
    </source>
</reference>
<dbReference type="InterPro" id="IPR024744">
    <property type="entry name" value="CSS-motif_dom"/>
</dbReference>
<feature type="transmembrane region" description="Helical" evidence="1">
    <location>
        <begin position="231"/>
        <end position="253"/>
    </location>
</feature>
<reference evidence="3" key="3">
    <citation type="submission" date="2020-07" db="EMBL/GenBank/DDBJ databases">
        <authorList>
            <person name="Lood C."/>
            <person name="Girard L."/>
        </authorList>
    </citation>
    <scope>NUCLEOTIDE SEQUENCE</scope>
    <source>
        <strain evidence="3">SWRI10</strain>
    </source>
</reference>